<dbReference type="Gene3D" id="1.10.287.70">
    <property type="match status" value="1"/>
</dbReference>
<dbReference type="SUPFAM" id="SSF81324">
    <property type="entry name" value="Voltage-gated potassium channels"/>
    <property type="match status" value="1"/>
</dbReference>
<gene>
    <name evidence="3" type="ORF">DVJ83_14835</name>
</gene>
<feature type="transmembrane region" description="Helical" evidence="1">
    <location>
        <begin position="67"/>
        <end position="91"/>
    </location>
</feature>
<keyword evidence="1" id="KW-0472">Membrane</keyword>
<name>A0A345IL89_9DEIO</name>
<evidence type="ECO:0000256" key="1">
    <source>
        <dbReference type="SAM" id="Phobius"/>
    </source>
</evidence>
<feature type="transmembrane region" description="Helical" evidence="1">
    <location>
        <begin position="129"/>
        <end position="150"/>
    </location>
</feature>
<proteinExistence type="predicted"/>
<feature type="domain" description="Potassium channel" evidence="2">
    <location>
        <begin position="78"/>
        <end position="152"/>
    </location>
</feature>
<evidence type="ECO:0000313" key="3">
    <source>
        <dbReference type="EMBL" id="AXH00462.1"/>
    </source>
</evidence>
<dbReference type="KEGG" id="dwu:DVJ83_14835"/>
<dbReference type="STRING" id="1288484.GCA_000348665_02323"/>
<dbReference type="GO" id="GO:0034220">
    <property type="term" value="P:monoatomic ion transmembrane transport"/>
    <property type="evidence" value="ECO:0007669"/>
    <property type="project" value="UniProtKB-KW"/>
</dbReference>
<dbReference type="Pfam" id="PF07885">
    <property type="entry name" value="Ion_trans_2"/>
    <property type="match status" value="1"/>
</dbReference>
<dbReference type="Proteomes" id="UP000253744">
    <property type="component" value="Plasmid pDrdB"/>
</dbReference>
<dbReference type="InterPro" id="IPR013099">
    <property type="entry name" value="K_chnl_dom"/>
</dbReference>
<sequence length="364" mass="40064">MLWLLLLVGVVLLAVLCLDVYATVFVPTGQPGPVAGRLYHLTWRLWHRRFGDGSARSRRQLAQLGPLLVPFTVLVWAALLWLGFTLVFLPWSPAESGFPGWFTALYVSGYSVTTLGTGDITPSGRWPRALMVLAAASGFVLISVAVTYLLSVYGALARMTALAFEIHRFVGRDDGLVPADVLVTVARADAASELSDWLASTASSLAEVVQADDEFPLLHYFHFPDERALPVALSDLLEVVTLCRTVLSPAAFPALTGGLVIAGTERIARSYFTALVRKFEGQPVDGERLMQERRAAFDTAWQTLSLAGVPLRAREEAWARYDWERRTWDEASARLRAGFGYPAFENGGPHPEAREGWSAFPRSR</sequence>
<geneLocation type="plasmid" evidence="4">
    <name>pdrdb</name>
</geneLocation>
<keyword evidence="1" id="KW-1133">Transmembrane helix</keyword>
<keyword evidence="1" id="KW-0812">Transmembrane</keyword>
<feature type="transmembrane region" description="Helical" evidence="1">
    <location>
        <begin position="98"/>
        <end position="117"/>
    </location>
</feature>
<keyword evidence="3" id="KW-0407">Ion channel</keyword>
<protein>
    <submittedName>
        <fullName evidence="3">Two pore domain potassium channel family protein</fullName>
    </submittedName>
</protein>
<reference evidence="3 4" key="1">
    <citation type="submission" date="2018-07" db="EMBL/GenBank/DDBJ databases">
        <title>Complete Genome and Methylome Analysis of Deinococcus wulumuqiensis NEB 479.</title>
        <authorList>
            <person name="Fomenkov A."/>
            <person name="Luyten Y."/>
            <person name="Vincze T."/>
            <person name="Anton B.P."/>
            <person name="Clark T."/>
            <person name="Roberts R.J."/>
            <person name="Morgan R.D."/>
        </authorList>
    </citation>
    <scope>NUCLEOTIDE SEQUENCE [LARGE SCALE GENOMIC DNA]</scope>
    <source>
        <strain evidence="3 4">NEB 479</strain>
        <plasmid evidence="4">Plasmid pdrdb</plasmid>
    </source>
</reference>
<dbReference type="AlphaFoldDB" id="A0A345IL89"/>
<organism evidence="3 4">
    <name type="scientific">Deinococcus wulumuqiensis</name>
    <dbReference type="NCBI Taxonomy" id="980427"/>
    <lineage>
        <taxon>Bacteria</taxon>
        <taxon>Thermotogati</taxon>
        <taxon>Deinococcota</taxon>
        <taxon>Deinococci</taxon>
        <taxon>Deinococcales</taxon>
        <taxon>Deinococcaceae</taxon>
        <taxon>Deinococcus</taxon>
    </lineage>
</organism>
<evidence type="ECO:0000313" key="4">
    <source>
        <dbReference type="Proteomes" id="UP000253744"/>
    </source>
</evidence>
<keyword evidence="3" id="KW-0406">Ion transport</keyword>
<evidence type="ECO:0000259" key="2">
    <source>
        <dbReference type="Pfam" id="PF07885"/>
    </source>
</evidence>
<dbReference type="RefSeq" id="WP_114673138.1">
    <property type="nucleotide sequence ID" value="NZ_CALTYN010000048.1"/>
</dbReference>
<accession>A0A345IL89</accession>
<keyword evidence="3" id="KW-0614">Plasmid</keyword>
<keyword evidence="3" id="KW-0813">Transport</keyword>
<dbReference type="EMBL" id="CP031160">
    <property type="protein sequence ID" value="AXH00462.1"/>
    <property type="molecule type" value="Genomic_DNA"/>
</dbReference>